<dbReference type="EMBL" id="VIEB01000071">
    <property type="protein sequence ID" value="TQE08468.1"/>
    <property type="molecule type" value="Genomic_DNA"/>
</dbReference>
<dbReference type="AlphaFoldDB" id="A0A540NBQ3"/>
<dbReference type="PANTHER" id="PTHR32468">
    <property type="entry name" value="CATION/H + ANTIPORTER"/>
    <property type="match status" value="1"/>
</dbReference>
<dbReference type="Proteomes" id="UP000315295">
    <property type="component" value="Unassembled WGS sequence"/>
</dbReference>
<dbReference type="PANTHER" id="PTHR32468:SF34">
    <property type="entry name" value="CATION_H(+) ANTIPORTER 18"/>
    <property type="match status" value="1"/>
</dbReference>
<evidence type="ECO:0000256" key="7">
    <source>
        <dbReference type="ARBA" id="ARBA00023065"/>
    </source>
</evidence>
<dbReference type="InterPro" id="IPR006153">
    <property type="entry name" value="Cation/H_exchanger_TM"/>
</dbReference>
<accession>A0A540NBQ3</accession>
<keyword evidence="5" id="KW-0630">Potassium</keyword>
<dbReference type="InterPro" id="IPR038770">
    <property type="entry name" value="Na+/solute_symporter_sf"/>
</dbReference>
<dbReference type="GO" id="GO:1902600">
    <property type="term" value="P:proton transmembrane transport"/>
    <property type="evidence" value="ECO:0007669"/>
    <property type="project" value="InterPro"/>
</dbReference>
<evidence type="ECO:0000256" key="9">
    <source>
        <dbReference type="ARBA" id="ARBA00038341"/>
    </source>
</evidence>
<name>A0A540NBQ3_MALBA</name>
<dbReference type="GO" id="GO:0006813">
    <property type="term" value="P:potassium ion transport"/>
    <property type="evidence" value="ECO:0007669"/>
    <property type="project" value="UniProtKB-KW"/>
</dbReference>
<feature type="domain" description="Cation/H+ exchanger transmembrane" evidence="11">
    <location>
        <begin position="141"/>
        <end position="453"/>
    </location>
</feature>
<keyword evidence="6 10" id="KW-1133">Transmembrane helix</keyword>
<evidence type="ECO:0000256" key="8">
    <source>
        <dbReference type="ARBA" id="ARBA00023136"/>
    </source>
</evidence>
<reference evidence="12 13" key="1">
    <citation type="journal article" date="2019" name="G3 (Bethesda)">
        <title>Sequencing of a Wild Apple (Malus baccata) Genome Unravels the Differences Between Cultivated and Wild Apple Species Regarding Disease Resistance and Cold Tolerance.</title>
        <authorList>
            <person name="Chen X."/>
        </authorList>
    </citation>
    <scope>NUCLEOTIDE SEQUENCE [LARGE SCALE GENOMIC DNA]</scope>
    <source>
        <strain evidence="13">cv. Shandingzi</strain>
        <tissue evidence="12">Leaves</tissue>
    </source>
</reference>
<feature type="transmembrane region" description="Helical" evidence="10">
    <location>
        <begin position="254"/>
        <end position="276"/>
    </location>
</feature>
<protein>
    <recommendedName>
        <fullName evidence="11">Cation/H+ exchanger transmembrane domain-containing protein</fullName>
    </recommendedName>
</protein>
<dbReference type="Gene3D" id="1.20.1530.20">
    <property type="match status" value="1"/>
</dbReference>
<proteinExistence type="inferred from homology"/>
<sequence length="469" mass="50777">MMKMRWGGSRKSDLYSQLTSIILTSSIHLLPWRCVGLARKGERTRSKQKWLLVPDLVVGGVVKIRSLDLALPVRMRGREHSERGEELRIMVSQVSESIQTDLVRTVQCIMLVDKLQVVLEDLEPPLLFPDAVICIVVIATRGLAYVLKPLRQPRVIAEIVGGILLGPSALGRNKSYLQAIFPPKSITVLDTLANLGLLFFQFLAGLEIDPKSIRQTGKQALAIAVAGITLPFALGIGSSFVLRETIAKGVDATAFLVFMGVALSITAFPVLARILAELKLLTTDIGKMAMSAAAVNDVAAWILLALAVALSGSNQSPLVSLWVFLSGCVFIICAIVIVPPIFKWMSQQCHEGEPVDEIYVCATLTAVLAAGFITDTIGIHAMFGAFVVGVLVPKEGPFAGALVEKVEDLISGLFLPLYFVSSGLKTNVATIQGLQSWGLLVLVIFTACFGKIFGRLWCHFPANCLSVRR</sequence>
<evidence type="ECO:0000256" key="1">
    <source>
        <dbReference type="ARBA" id="ARBA00004141"/>
    </source>
</evidence>
<feature type="transmembrane region" description="Helical" evidence="10">
    <location>
        <begin position="220"/>
        <end position="242"/>
    </location>
</feature>
<keyword evidence="3" id="KW-0633">Potassium transport</keyword>
<evidence type="ECO:0000259" key="11">
    <source>
        <dbReference type="Pfam" id="PF00999"/>
    </source>
</evidence>
<organism evidence="12 13">
    <name type="scientific">Malus baccata</name>
    <name type="common">Siberian crab apple</name>
    <name type="synonym">Pyrus baccata</name>
    <dbReference type="NCBI Taxonomy" id="106549"/>
    <lineage>
        <taxon>Eukaryota</taxon>
        <taxon>Viridiplantae</taxon>
        <taxon>Streptophyta</taxon>
        <taxon>Embryophyta</taxon>
        <taxon>Tracheophyta</taxon>
        <taxon>Spermatophyta</taxon>
        <taxon>Magnoliopsida</taxon>
        <taxon>eudicotyledons</taxon>
        <taxon>Gunneridae</taxon>
        <taxon>Pentapetalae</taxon>
        <taxon>rosids</taxon>
        <taxon>fabids</taxon>
        <taxon>Rosales</taxon>
        <taxon>Rosaceae</taxon>
        <taxon>Amygdaloideae</taxon>
        <taxon>Maleae</taxon>
        <taxon>Malus</taxon>
    </lineage>
</organism>
<keyword evidence="4 10" id="KW-0812">Transmembrane</keyword>
<dbReference type="GO" id="GO:0006885">
    <property type="term" value="P:regulation of pH"/>
    <property type="evidence" value="ECO:0007669"/>
    <property type="project" value="TreeGrafter"/>
</dbReference>
<evidence type="ECO:0000256" key="5">
    <source>
        <dbReference type="ARBA" id="ARBA00022958"/>
    </source>
</evidence>
<comment type="similarity">
    <text evidence="9">Belongs to the monovalent cation:proton antiporter 2 (CPA2) transporter (TC 2.A.37) family. CHX (TC 2.A.37.4) subfamily.</text>
</comment>
<feature type="transmembrane region" description="Helical" evidence="10">
    <location>
        <begin position="288"/>
        <end position="312"/>
    </location>
</feature>
<evidence type="ECO:0000256" key="4">
    <source>
        <dbReference type="ARBA" id="ARBA00022692"/>
    </source>
</evidence>
<comment type="caution">
    <text evidence="12">The sequence shown here is derived from an EMBL/GenBank/DDBJ whole genome shotgun (WGS) entry which is preliminary data.</text>
</comment>
<feature type="transmembrane region" description="Helical" evidence="10">
    <location>
        <begin position="318"/>
        <end position="338"/>
    </location>
</feature>
<dbReference type="GO" id="GO:0015297">
    <property type="term" value="F:antiporter activity"/>
    <property type="evidence" value="ECO:0007669"/>
    <property type="project" value="InterPro"/>
</dbReference>
<dbReference type="InterPro" id="IPR050794">
    <property type="entry name" value="CPA2_transporter"/>
</dbReference>
<dbReference type="GO" id="GO:0016020">
    <property type="term" value="C:membrane"/>
    <property type="evidence" value="ECO:0007669"/>
    <property type="project" value="UniProtKB-SubCell"/>
</dbReference>
<evidence type="ECO:0000256" key="10">
    <source>
        <dbReference type="SAM" id="Phobius"/>
    </source>
</evidence>
<feature type="transmembrane region" description="Helical" evidence="10">
    <location>
        <begin position="359"/>
        <end position="392"/>
    </location>
</feature>
<evidence type="ECO:0000313" key="13">
    <source>
        <dbReference type="Proteomes" id="UP000315295"/>
    </source>
</evidence>
<evidence type="ECO:0000256" key="2">
    <source>
        <dbReference type="ARBA" id="ARBA00022448"/>
    </source>
</evidence>
<gene>
    <name evidence="12" type="ORF">C1H46_005943</name>
</gene>
<comment type="subcellular location">
    <subcellularLocation>
        <location evidence="1">Membrane</location>
        <topology evidence="1">Multi-pass membrane protein</topology>
    </subcellularLocation>
</comment>
<keyword evidence="8 10" id="KW-0472">Membrane</keyword>
<dbReference type="Pfam" id="PF00999">
    <property type="entry name" value="Na_H_Exchanger"/>
    <property type="match status" value="1"/>
</dbReference>
<keyword evidence="2" id="KW-0813">Transport</keyword>
<feature type="transmembrane region" description="Helical" evidence="10">
    <location>
        <begin position="434"/>
        <end position="453"/>
    </location>
</feature>
<keyword evidence="13" id="KW-1185">Reference proteome</keyword>
<keyword evidence="7" id="KW-0406">Ion transport</keyword>
<dbReference type="GO" id="GO:0012505">
    <property type="term" value="C:endomembrane system"/>
    <property type="evidence" value="ECO:0007669"/>
    <property type="project" value="TreeGrafter"/>
</dbReference>
<evidence type="ECO:0000256" key="3">
    <source>
        <dbReference type="ARBA" id="ARBA00022538"/>
    </source>
</evidence>
<evidence type="ECO:0000256" key="6">
    <source>
        <dbReference type="ARBA" id="ARBA00022989"/>
    </source>
</evidence>
<feature type="transmembrane region" description="Helical" evidence="10">
    <location>
        <begin position="191"/>
        <end position="208"/>
    </location>
</feature>
<evidence type="ECO:0000313" key="12">
    <source>
        <dbReference type="EMBL" id="TQE08468.1"/>
    </source>
</evidence>